<dbReference type="EMBL" id="JACAZE010000008">
    <property type="protein sequence ID" value="KAF7308368.1"/>
    <property type="molecule type" value="Genomic_DNA"/>
</dbReference>
<comment type="caution">
    <text evidence="1">The sequence shown here is derived from an EMBL/GenBank/DDBJ whole genome shotgun (WGS) entry which is preliminary data.</text>
</comment>
<accession>A0A8H6SYL0</accession>
<gene>
    <name evidence="1" type="ORF">HMN09_00685400</name>
</gene>
<dbReference type="Proteomes" id="UP000613580">
    <property type="component" value="Unassembled WGS sequence"/>
</dbReference>
<keyword evidence="2" id="KW-1185">Reference proteome</keyword>
<name>A0A8H6SYL0_MYCCL</name>
<dbReference type="AlphaFoldDB" id="A0A8H6SYL0"/>
<dbReference type="CDD" id="cd09917">
    <property type="entry name" value="F-box_SF"/>
    <property type="match status" value="1"/>
</dbReference>
<proteinExistence type="predicted"/>
<reference evidence="1" key="1">
    <citation type="submission" date="2020-05" db="EMBL/GenBank/DDBJ databases">
        <title>Mycena genomes resolve the evolution of fungal bioluminescence.</title>
        <authorList>
            <person name="Tsai I.J."/>
        </authorList>
    </citation>
    <scope>NUCLEOTIDE SEQUENCE</scope>
    <source>
        <strain evidence="1">110903Hualien_Pintung</strain>
    </source>
</reference>
<evidence type="ECO:0000313" key="1">
    <source>
        <dbReference type="EMBL" id="KAF7308368.1"/>
    </source>
</evidence>
<sequence>MELQDLPTELLHHIFSFACTDVGTTGRSLSMVSHHIHNASATFKLQSIALFGRKQTLSFAALVSHDKVVPHTKFLYIGGRETDSEMADIAAAARQPYYDASNAVREFRKQNPEDKTRLEQLQDIAASQERPTRSSPFSDAWPPALEVLYINVNERVAEELDVVRDVSLPRLVDLTTGVTFPLRERGRRDRVRPGPVLERCPSLRHLHLVEEDGNCNIAAFFEANGIAAFAPNLRTLRLSELRWDESVVLCAAVSIGVDIAGVHDTWFQPRAQEVMPLPKSVQKIVIKPQAPAPPDSGCCDSCDQIDIYHNIFEYSRRLVRETERAVFLKPDEKWPEPDAALYEWLEKAEGRRWTWEEKWVDTTPPKEA</sequence>
<evidence type="ECO:0008006" key="3">
    <source>
        <dbReference type="Google" id="ProtNLM"/>
    </source>
</evidence>
<evidence type="ECO:0000313" key="2">
    <source>
        <dbReference type="Proteomes" id="UP000613580"/>
    </source>
</evidence>
<protein>
    <recommendedName>
        <fullName evidence="3">F-box domain-containing protein</fullName>
    </recommendedName>
</protein>
<organism evidence="1 2">
    <name type="scientific">Mycena chlorophos</name>
    <name type="common">Agaric fungus</name>
    <name type="synonym">Agaricus chlorophos</name>
    <dbReference type="NCBI Taxonomy" id="658473"/>
    <lineage>
        <taxon>Eukaryota</taxon>
        <taxon>Fungi</taxon>
        <taxon>Dikarya</taxon>
        <taxon>Basidiomycota</taxon>
        <taxon>Agaricomycotina</taxon>
        <taxon>Agaricomycetes</taxon>
        <taxon>Agaricomycetidae</taxon>
        <taxon>Agaricales</taxon>
        <taxon>Marasmiineae</taxon>
        <taxon>Mycenaceae</taxon>
        <taxon>Mycena</taxon>
    </lineage>
</organism>
<dbReference type="OrthoDB" id="2748701at2759"/>